<dbReference type="InterPro" id="IPR049760">
    <property type="entry name" value="DD_EFCAB10"/>
</dbReference>
<dbReference type="GeneID" id="92380302"/>
<evidence type="ECO:0000313" key="1">
    <source>
        <dbReference type="EMBL" id="SCU68400.1"/>
    </source>
</evidence>
<dbReference type="AlphaFoldDB" id="A0A1G4I8T1"/>
<evidence type="ECO:0008006" key="3">
    <source>
        <dbReference type="Google" id="ProtNLM"/>
    </source>
</evidence>
<dbReference type="CDD" id="cd22976">
    <property type="entry name" value="DD_EFCAB10"/>
    <property type="match status" value="1"/>
</dbReference>
<dbReference type="SUPFAM" id="SSF47391">
    <property type="entry name" value="Dimerization-anchoring domain of cAMP-dependent PK regulatory subunit"/>
    <property type="match status" value="1"/>
</dbReference>
<dbReference type="RefSeq" id="XP_067079564.1">
    <property type="nucleotide sequence ID" value="XM_067223463.1"/>
</dbReference>
<dbReference type="Gene3D" id="1.10.238.10">
    <property type="entry name" value="EF-hand"/>
    <property type="match status" value="1"/>
</dbReference>
<dbReference type="VEuPathDB" id="TriTrypDB:TEOVI_000636800"/>
<keyword evidence="2" id="KW-1185">Reference proteome</keyword>
<dbReference type="EMBL" id="CZPT02000974">
    <property type="protein sequence ID" value="SCU68400.1"/>
    <property type="molecule type" value="Genomic_DNA"/>
</dbReference>
<comment type="caution">
    <text evidence="1">The sequence shown here is derived from an EMBL/GenBank/DDBJ whole genome shotgun (WGS) entry which is preliminary data.</text>
</comment>
<name>A0A1G4I8T1_TRYEQ</name>
<accession>A0A1G4I8T1</accession>
<dbReference type="Proteomes" id="UP000195570">
    <property type="component" value="Unassembled WGS sequence"/>
</dbReference>
<evidence type="ECO:0000313" key="2">
    <source>
        <dbReference type="Proteomes" id="UP000195570"/>
    </source>
</evidence>
<dbReference type="SUPFAM" id="SSF47473">
    <property type="entry name" value="EF-hand"/>
    <property type="match status" value="1"/>
</dbReference>
<protein>
    <recommendedName>
        <fullName evidence="3">EF-hand domain-containing protein</fullName>
    </recommendedName>
</protein>
<gene>
    <name evidence="1" type="ORF">TEOVI_000636800</name>
</gene>
<organism evidence="1 2">
    <name type="scientific">Trypanosoma equiperdum</name>
    <dbReference type="NCBI Taxonomy" id="5694"/>
    <lineage>
        <taxon>Eukaryota</taxon>
        <taxon>Discoba</taxon>
        <taxon>Euglenozoa</taxon>
        <taxon>Kinetoplastea</taxon>
        <taxon>Metakinetoplastina</taxon>
        <taxon>Trypanosomatida</taxon>
        <taxon>Trypanosomatidae</taxon>
        <taxon>Trypanosoma</taxon>
    </lineage>
</organism>
<dbReference type="InterPro" id="IPR011992">
    <property type="entry name" value="EF-hand-dom_pair"/>
</dbReference>
<dbReference type="PANTHER" id="PTHR21847">
    <property type="entry name" value="EF-HAND CALCIUM-BINDING DOMAIN-CONTAINING PROTEIN 10"/>
    <property type="match status" value="1"/>
</dbReference>
<sequence length="142" mass="16310">MELNEQELQTRGYVKKHRLNELFAHFLQLLIYNKPADPRLFLQQEIRSLLKGNPLTPLFTEQDFETMFDLIDVTKQRWVTVTQLRNTCRNLATAEGEEGLGIPPAQEEAIEKAADAEGRVTLEKFKEVLAMQLHTASVAKEN</sequence>
<dbReference type="PANTHER" id="PTHR21847:SF1">
    <property type="entry name" value="EF-HAND CALCIUM-BINDING DOMAIN-CONTAINING PROTEIN 10"/>
    <property type="match status" value="1"/>
</dbReference>
<dbReference type="InterPro" id="IPR039879">
    <property type="entry name" value="EFC10"/>
</dbReference>
<reference evidence="1" key="1">
    <citation type="submission" date="2016-09" db="EMBL/GenBank/DDBJ databases">
        <authorList>
            <person name="Hebert L."/>
            <person name="Moumen B."/>
        </authorList>
    </citation>
    <scope>NUCLEOTIDE SEQUENCE [LARGE SCALE GENOMIC DNA]</scope>
    <source>
        <strain evidence="1">OVI</strain>
    </source>
</reference>
<proteinExistence type="predicted"/>